<dbReference type="EMBL" id="CP047394">
    <property type="protein sequence ID" value="QHE59988.1"/>
    <property type="molecule type" value="Genomic_DNA"/>
</dbReference>
<dbReference type="KEGG" id="bvq:FHE72_02315"/>
<dbReference type="InterPro" id="IPR029000">
    <property type="entry name" value="Cyclophilin-like_dom_sf"/>
</dbReference>
<dbReference type="NCBIfam" id="TIGR00370">
    <property type="entry name" value="5-oxoprolinase subunit PxpB"/>
    <property type="match status" value="1"/>
</dbReference>
<gene>
    <name evidence="5" type="primary">pxpB</name>
    <name evidence="5" type="ORF">FHE72_02315</name>
</gene>
<keyword evidence="3" id="KW-0067">ATP-binding</keyword>
<dbReference type="Pfam" id="PF02682">
    <property type="entry name" value="CT_C_D"/>
    <property type="match status" value="1"/>
</dbReference>
<evidence type="ECO:0000259" key="4">
    <source>
        <dbReference type="SMART" id="SM00796"/>
    </source>
</evidence>
<dbReference type="Proteomes" id="UP000465062">
    <property type="component" value="Chromosome"/>
</dbReference>
<dbReference type="AlphaFoldDB" id="A0A6I6UDF5"/>
<dbReference type="InterPro" id="IPR010016">
    <property type="entry name" value="PxpB"/>
</dbReference>
<proteinExistence type="predicted"/>
<dbReference type="PANTHER" id="PTHR34698">
    <property type="entry name" value="5-OXOPROLINASE SUBUNIT B"/>
    <property type="match status" value="1"/>
</dbReference>
<accession>A0A6I6UDF5</accession>
<keyword evidence="1" id="KW-0547">Nucleotide-binding</keyword>
<evidence type="ECO:0000256" key="2">
    <source>
        <dbReference type="ARBA" id="ARBA00022801"/>
    </source>
</evidence>
<evidence type="ECO:0000256" key="3">
    <source>
        <dbReference type="ARBA" id="ARBA00022840"/>
    </source>
</evidence>
<evidence type="ECO:0000313" key="5">
    <source>
        <dbReference type="EMBL" id="QHE59988.1"/>
    </source>
</evidence>
<feature type="domain" description="Carboxyltransferase" evidence="4">
    <location>
        <begin position="9"/>
        <end position="222"/>
    </location>
</feature>
<sequence>MNGGHSLKYTLRPLGDHAVVIQLGSSIQQETHDLVKAVTNLIETQSFDWLVEYIPAFTTVTLYYDPIKLTDSHKPFQNTLPYTVVCSEIENMLSNLKTGEKGEARIIDIPVCYGGEFGPDLEEVANHHQLSTEEVITKHMNGDYLVYMIGFAPGFPYIGGMSPEIATPRRKSPRLKIPAGSVGIAGEQTGVYPIETPGGWQLIGRTPLKLFKPDNNDSPSLLKAGDRIRFTPISLEEYRALEEEQ</sequence>
<keyword evidence="2 5" id="KW-0378">Hydrolase</keyword>
<dbReference type="SUPFAM" id="SSF160467">
    <property type="entry name" value="PH0987 N-terminal domain-like"/>
    <property type="match status" value="1"/>
</dbReference>
<evidence type="ECO:0000313" key="6">
    <source>
        <dbReference type="Proteomes" id="UP000465062"/>
    </source>
</evidence>
<dbReference type="PANTHER" id="PTHR34698:SF2">
    <property type="entry name" value="5-OXOPROLINASE SUBUNIT B"/>
    <property type="match status" value="1"/>
</dbReference>
<reference evidence="5 6" key="1">
    <citation type="submission" date="2019-06" db="EMBL/GenBank/DDBJ databases">
        <title>An operon consisting of a P-type ATPase gene and a transcriptional regular gene given the different cadmium resistance in Bacillus vietamensis 151-6 and Bacillus marisflavi 151-25.</title>
        <authorList>
            <person name="Yu X."/>
        </authorList>
    </citation>
    <scope>NUCLEOTIDE SEQUENCE [LARGE SCALE GENOMIC DNA]</scope>
    <source>
        <strain evidence="5 6">151-6</strain>
    </source>
</reference>
<dbReference type="GO" id="GO:0017168">
    <property type="term" value="F:5-oxoprolinase (ATP-hydrolyzing) activity"/>
    <property type="evidence" value="ECO:0007669"/>
    <property type="project" value="UniProtKB-EC"/>
</dbReference>
<protein>
    <submittedName>
        <fullName evidence="5">5-oxoprolinase subunit PxpB</fullName>
        <ecNumber evidence="5">3.5.2.9</ecNumber>
    </submittedName>
</protein>
<name>A0A6I6UDF5_9BACI</name>
<dbReference type="SUPFAM" id="SSF50891">
    <property type="entry name" value="Cyclophilin-like"/>
    <property type="match status" value="1"/>
</dbReference>
<dbReference type="GO" id="GO:0005524">
    <property type="term" value="F:ATP binding"/>
    <property type="evidence" value="ECO:0007669"/>
    <property type="project" value="UniProtKB-KW"/>
</dbReference>
<dbReference type="Gene3D" id="3.30.1360.40">
    <property type="match status" value="1"/>
</dbReference>
<dbReference type="Gene3D" id="2.40.100.10">
    <property type="entry name" value="Cyclophilin-like"/>
    <property type="match status" value="1"/>
</dbReference>
<dbReference type="SMART" id="SM00796">
    <property type="entry name" value="AHS1"/>
    <property type="match status" value="1"/>
</dbReference>
<dbReference type="EC" id="3.5.2.9" evidence="5"/>
<organism evidence="5 6">
    <name type="scientific">Rossellomorea vietnamensis</name>
    <dbReference type="NCBI Taxonomy" id="218284"/>
    <lineage>
        <taxon>Bacteria</taxon>
        <taxon>Bacillati</taxon>
        <taxon>Bacillota</taxon>
        <taxon>Bacilli</taxon>
        <taxon>Bacillales</taxon>
        <taxon>Bacillaceae</taxon>
        <taxon>Rossellomorea</taxon>
    </lineage>
</organism>
<evidence type="ECO:0000256" key="1">
    <source>
        <dbReference type="ARBA" id="ARBA00022741"/>
    </source>
</evidence>
<dbReference type="InterPro" id="IPR003833">
    <property type="entry name" value="CT_C_D"/>
</dbReference>